<name>A0AAE1ACR8_9GAST</name>
<keyword evidence="2" id="KW-1185">Reference proteome</keyword>
<proteinExistence type="predicted"/>
<dbReference type="AlphaFoldDB" id="A0AAE1ACR8"/>
<dbReference type="Proteomes" id="UP001283361">
    <property type="component" value="Unassembled WGS sequence"/>
</dbReference>
<protein>
    <submittedName>
        <fullName evidence="1">Uncharacterized protein</fullName>
    </submittedName>
</protein>
<gene>
    <name evidence="1" type="ORF">RRG08_042154</name>
</gene>
<accession>A0AAE1ACR8</accession>
<dbReference type="EMBL" id="JAWDGP010002159">
    <property type="protein sequence ID" value="KAK3785208.1"/>
    <property type="molecule type" value="Genomic_DNA"/>
</dbReference>
<comment type="caution">
    <text evidence="1">The sequence shown here is derived from an EMBL/GenBank/DDBJ whole genome shotgun (WGS) entry which is preliminary data.</text>
</comment>
<evidence type="ECO:0000313" key="1">
    <source>
        <dbReference type="EMBL" id="KAK3785208.1"/>
    </source>
</evidence>
<evidence type="ECO:0000313" key="2">
    <source>
        <dbReference type="Proteomes" id="UP001283361"/>
    </source>
</evidence>
<reference evidence="1" key="1">
    <citation type="journal article" date="2023" name="G3 (Bethesda)">
        <title>A reference genome for the long-term kleptoplast-retaining sea slug Elysia crispata morphotype clarki.</title>
        <authorList>
            <person name="Eastman K.E."/>
            <person name="Pendleton A.L."/>
            <person name="Shaikh M.A."/>
            <person name="Suttiyut T."/>
            <person name="Ogas R."/>
            <person name="Tomko P."/>
            <person name="Gavelis G."/>
            <person name="Widhalm J.R."/>
            <person name="Wisecaver J.H."/>
        </authorList>
    </citation>
    <scope>NUCLEOTIDE SEQUENCE</scope>
    <source>
        <strain evidence="1">ECLA1</strain>
    </source>
</reference>
<organism evidence="1 2">
    <name type="scientific">Elysia crispata</name>
    <name type="common">lettuce slug</name>
    <dbReference type="NCBI Taxonomy" id="231223"/>
    <lineage>
        <taxon>Eukaryota</taxon>
        <taxon>Metazoa</taxon>
        <taxon>Spiralia</taxon>
        <taxon>Lophotrochozoa</taxon>
        <taxon>Mollusca</taxon>
        <taxon>Gastropoda</taxon>
        <taxon>Heterobranchia</taxon>
        <taxon>Euthyneura</taxon>
        <taxon>Panpulmonata</taxon>
        <taxon>Sacoglossa</taxon>
        <taxon>Placobranchoidea</taxon>
        <taxon>Plakobranchidae</taxon>
        <taxon>Elysia</taxon>
    </lineage>
</organism>
<sequence>MERNLGYTTIISDGHSKTHSEILQLDPYAGFEVVKQKIGLLQAYYKKSVAGRCSHTAELRKKIVQRLKHSYSTDDKPQHEDCSVGKDSWCFLQRALAYGKTPPTYQGKSS</sequence>